<evidence type="ECO:0008006" key="3">
    <source>
        <dbReference type="Google" id="ProtNLM"/>
    </source>
</evidence>
<dbReference type="eggNOG" id="COG1418">
    <property type="taxonomic scope" value="Bacteria"/>
</dbReference>
<dbReference type="OrthoDB" id="9797344at2"/>
<dbReference type="Gene3D" id="1.10.3210.10">
    <property type="entry name" value="Hypothetical protein af1432"/>
    <property type="match status" value="1"/>
</dbReference>
<reference evidence="1 2" key="2">
    <citation type="journal article" date="2009" name="PLoS ONE">
        <title>The photosynthetic apparatus and its regulation in the aerobic gammaproteobacterium Congregibacter litoralis gen. nov., sp. nov.</title>
        <authorList>
            <person name="Spring S."/>
            <person name="Lunsdorf H."/>
            <person name="Fuchs B.M."/>
            <person name="Tindall B.J."/>
        </authorList>
    </citation>
    <scope>NUCLEOTIDE SEQUENCE [LARGE SCALE GENOMIC DNA]</scope>
    <source>
        <strain evidence="1">KT71</strain>
    </source>
</reference>
<dbReference type="HOGENOM" id="CLU_112023_1_0_6"/>
<organism evidence="1 2">
    <name type="scientific">Congregibacter litoralis KT71</name>
    <dbReference type="NCBI Taxonomy" id="314285"/>
    <lineage>
        <taxon>Bacteria</taxon>
        <taxon>Pseudomonadati</taxon>
        <taxon>Pseudomonadota</taxon>
        <taxon>Gammaproteobacteria</taxon>
        <taxon>Cellvibrionales</taxon>
        <taxon>Halieaceae</taxon>
        <taxon>Congregibacter</taxon>
    </lineage>
</organism>
<evidence type="ECO:0000313" key="2">
    <source>
        <dbReference type="Proteomes" id="UP000019205"/>
    </source>
</evidence>
<dbReference type="AlphaFoldDB" id="A4AD38"/>
<dbReference type="Proteomes" id="UP000019205">
    <property type="component" value="Chromosome"/>
</dbReference>
<dbReference type="EMBL" id="AAOA02000003">
    <property type="protein sequence ID" value="EAQ96091.2"/>
    <property type="molecule type" value="Genomic_DNA"/>
</dbReference>
<reference evidence="1 2" key="1">
    <citation type="journal article" date="2007" name="Proc. Natl. Acad. Sci. U.S.A.">
        <title>Characterization of a marine gammaproteobacterium capable of aerobic anoxygenic photosynthesis.</title>
        <authorList>
            <person name="Fuchs B.M."/>
            <person name="Spring S."/>
            <person name="Teeling H."/>
            <person name="Quast C."/>
            <person name="Wulf J."/>
            <person name="Schattenhofer M."/>
            <person name="Yan S."/>
            <person name="Ferriera S."/>
            <person name="Johnson J."/>
            <person name="Glockner F.O."/>
            <person name="Amann R."/>
        </authorList>
    </citation>
    <scope>NUCLEOTIDE SEQUENCE [LARGE SCALE GENOMIC DNA]</scope>
    <source>
        <strain evidence="1">KT71</strain>
    </source>
</reference>
<keyword evidence="2" id="KW-1185">Reference proteome</keyword>
<accession>A4AD38</accession>
<sequence length="162" mass="18425">MNSRISKPLLGLLRSRFELDWHGIHGVRHWARVRRNGLLLAQSTGADVAVVEYFAFVHDVARVNDDYDPWHGERAAEFAFSLCPQTIDLKRSQLKKLTDACREHSEGYTEADITVMTCWDADRLDLGRVGIRPNPEYLCTSAAKDPGVLEAAYRRSLPDYHV</sequence>
<name>A4AD38_9GAMM</name>
<gene>
    <name evidence="1" type="ORF">KT71_08545</name>
</gene>
<dbReference type="STRING" id="314285.KT71_08545"/>
<dbReference type="SUPFAM" id="SSF109604">
    <property type="entry name" value="HD-domain/PDEase-like"/>
    <property type="match status" value="1"/>
</dbReference>
<evidence type="ECO:0000313" key="1">
    <source>
        <dbReference type="EMBL" id="EAQ96091.2"/>
    </source>
</evidence>
<protein>
    <recommendedName>
        <fullName evidence="3">HD superfamily hydrolase</fullName>
    </recommendedName>
</protein>
<proteinExistence type="predicted"/>
<comment type="caution">
    <text evidence="1">The sequence shown here is derived from an EMBL/GenBank/DDBJ whole genome shotgun (WGS) entry which is preliminary data.</text>
</comment>